<evidence type="ECO:0000313" key="2">
    <source>
        <dbReference type="Proteomes" id="UP001196413"/>
    </source>
</evidence>
<reference evidence="1" key="1">
    <citation type="submission" date="2021-06" db="EMBL/GenBank/DDBJ databases">
        <title>Parelaphostrongylus tenuis whole genome reference sequence.</title>
        <authorList>
            <person name="Garwood T.J."/>
            <person name="Larsen P.A."/>
            <person name="Fountain-Jones N.M."/>
            <person name="Garbe J.R."/>
            <person name="Macchietto M.G."/>
            <person name="Kania S.A."/>
            <person name="Gerhold R.W."/>
            <person name="Richards J.E."/>
            <person name="Wolf T.M."/>
        </authorList>
    </citation>
    <scope>NUCLEOTIDE SEQUENCE</scope>
    <source>
        <strain evidence="1">MNPRO001-30</strain>
        <tissue evidence="1">Meninges</tissue>
    </source>
</reference>
<evidence type="ECO:0000313" key="1">
    <source>
        <dbReference type="EMBL" id="KAJ1363889.1"/>
    </source>
</evidence>
<name>A0AAD5NAG2_PARTN</name>
<accession>A0AAD5NAG2</accession>
<dbReference type="EMBL" id="JAHQIW010004826">
    <property type="protein sequence ID" value="KAJ1363889.1"/>
    <property type="molecule type" value="Genomic_DNA"/>
</dbReference>
<proteinExistence type="predicted"/>
<organism evidence="1 2">
    <name type="scientific">Parelaphostrongylus tenuis</name>
    <name type="common">Meningeal worm</name>
    <dbReference type="NCBI Taxonomy" id="148309"/>
    <lineage>
        <taxon>Eukaryota</taxon>
        <taxon>Metazoa</taxon>
        <taxon>Ecdysozoa</taxon>
        <taxon>Nematoda</taxon>
        <taxon>Chromadorea</taxon>
        <taxon>Rhabditida</taxon>
        <taxon>Rhabditina</taxon>
        <taxon>Rhabditomorpha</taxon>
        <taxon>Strongyloidea</taxon>
        <taxon>Metastrongylidae</taxon>
        <taxon>Parelaphostrongylus</taxon>
    </lineage>
</organism>
<dbReference type="AlphaFoldDB" id="A0AAD5NAG2"/>
<protein>
    <submittedName>
        <fullName evidence="1">Uncharacterized protein</fullName>
    </submittedName>
</protein>
<gene>
    <name evidence="1" type="ORF">KIN20_023849</name>
</gene>
<dbReference type="Proteomes" id="UP001196413">
    <property type="component" value="Unassembled WGS sequence"/>
</dbReference>
<sequence>MPATPTLRPSCTSDAREVNRENAIEVIDEGPTLAIGELADDFDYNHVITSTILKQNNG</sequence>
<comment type="caution">
    <text evidence="1">The sequence shown here is derived from an EMBL/GenBank/DDBJ whole genome shotgun (WGS) entry which is preliminary data.</text>
</comment>
<keyword evidence="2" id="KW-1185">Reference proteome</keyword>